<dbReference type="PANTHER" id="PTHR42781:SF6">
    <property type="entry name" value="SPERMIDINE_PUTRESCINE IMPORT ATP-BINDING PROTEIN POTA"/>
    <property type="match status" value="1"/>
</dbReference>
<sequence>MAAQSGDGEKDGAKFVEFIDVEKMYGSFHAVRRLNLDIRRGEFLTFLGPSGSGKTTTLNMLAGFERPSEGMIRLDGQPVERMPPYERNIGMVFQNYALFPHMSVADNVAFPLSVRKIPKSEIGPRVVRALEMVKLAQFKDRKPTQLSGGQQQRVALARALVYEPTLVLMDEPLGALDKKLREHMQIELKQLHEMLGVTVVYVTHDQSEALTMSDRVAIFESGEIAQIGSPDQLYNDPATAFVASFIGENNALDGTVERVNGDECAVMLPDGLKVIAKAVGPLPQGAPVQLAIRPEQIKLAAEVNGHDNRIGATVDGCIYHGDHQRLLARLANGQILTVKIRPEASMAMGEPVDLAWSTGDCRAFPMGTAISGGH</sequence>
<comment type="subunit">
    <text evidence="7">The complex is composed of two ATP-binding proteins (PotA), two transmembrane proteins (PotB and PotC) and a solute-binding protein (PotD).</text>
</comment>
<dbReference type="Pfam" id="PF08402">
    <property type="entry name" value="TOBE_2"/>
    <property type="match status" value="1"/>
</dbReference>
<dbReference type="SUPFAM" id="SSF52540">
    <property type="entry name" value="P-loop containing nucleoside triphosphate hydrolases"/>
    <property type="match status" value="1"/>
</dbReference>
<dbReference type="Gene3D" id="2.40.50.100">
    <property type="match status" value="1"/>
</dbReference>
<dbReference type="InterPro" id="IPR050093">
    <property type="entry name" value="ABC_SmlMolc_Importer"/>
</dbReference>
<dbReference type="SUPFAM" id="SSF50331">
    <property type="entry name" value="MOP-like"/>
    <property type="match status" value="1"/>
</dbReference>
<comment type="similarity">
    <text evidence="7">Belongs to the ABC transporter superfamily. Spermidine/putrescine importer (TC 3.A.1.11.1) family.</text>
</comment>
<dbReference type="InterPro" id="IPR012340">
    <property type="entry name" value="NA-bd_OB-fold"/>
</dbReference>
<evidence type="ECO:0000256" key="5">
    <source>
        <dbReference type="ARBA" id="ARBA00022967"/>
    </source>
</evidence>
<keyword evidence="10" id="KW-1185">Reference proteome</keyword>
<proteinExistence type="inferred from homology"/>
<dbReference type="InterPro" id="IPR003593">
    <property type="entry name" value="AAA+_ATPase"/>
</dbReference>
<keyword evidence="3 7" id="KW-0547">Nucleotide-binding</keyword>
<dbReference type="InterPro" id="IPR003439">
    <property type="entry name" value="ABC_transporter-like_ATP-bd"/>
</dbReference>
<organism evidence="9 10">
    <name type="scientific">Labrys neptuniae</name>
    <dbReference type="NCBI Taxonomy" id="376174"/>
    <lineage>
        <taxon>Bacteria</taxon>
        <taxon>Pseudomonadati</taxon>
        <taxon>Pseudomonadota</taxon>
        <taxon>Alphaproteobacteria</taxon>
        <taxon>Hyphomicrobiales</taxon>
        <taxon>Xanthobacteraceae</taxon>
        <taxon>Labrys</taxon>
    </lineage>
</organism>
<dbReference type="InterPro" id="IPR013611">
    <property type="entry name" value="Transp-assoc_OB_typ2"/>
</dbReference>
<evidence type="ECO:0000256" key="2">
    <source>
        <dbReference type="ARBA" id="ARBA00022475"/>
    </source>
</evidence>
<dbReference type="InterPro" id="IPR027417">
    <property type="entry name" value="P-loop_NTPase"/>
</dbReference>
<dbReference type="InterPro" id="IPR017871">
    <property type="entry name" value="ABC_transporter-like_CS"/>
</dbReference>
<dbReference type="RefSeq" id="WP_367624174.1">
    <property type="nucleotide sequence ID" value="NZ_JBFNQD010000003.1"/>
</dbReference>
<keyword evidence="1 7" id="KW-0813">Transport</keyword>
<comment type="catalytic activity">
    <reaction evidence="7">
        <text>ATP + H2O + polyamine-[polyamine-binding protein]Side 1 = ADP + phosphate + polyamineSide 2 + [polyamine-binding protein]Side 1.</text>
        <dbReference type="EC" id="7.6.2.11"/>
    </reaction>
</comment>
<feature type="domain" description="ABC transporter" evidence="8">
    <location>
        <begin position="16"/>
        <end position="246"/>
    </location>
</feature>
<dbReference type="Proteomes" id="UP001555786">
    <property type="component" value="Unassembled WGS sequence"/>
</dbReference>
<evidence type="ECO:0000313" key="10">
    <source>
        <dbReference type="Proteomes" id="UP001555786"/>
    </source>
</evidence>
<comment type="caution">
    <text evidence="9">The sequence shown here is derived from an EMBL/GenBank/DDBJ whole genome shotgun (WGS) entry which is preliminary data.</text>
</comment>
<dbReference type="PANTHER" id="PTHR42781">
    <property type="entry name" value="SPERMIDINE/PUTRESCINE IMPORT ATP-BINDING PROTEIN POTA"/>
    <property type="match status" value="1"/>
</dbReference>
<evidence type="ECO:0000259" key="8">
    <source>
        <dbReference type="PROSITE" id="PS50893"/>
    </source>
</evidence>
<dbReference type="EMBL" id="JBFNQD010000003">
    <property type="protein sequence ID" value="MEW9306438.1"/>
    <property type="molecule type" value="Genomic_DNA"/>
</dbReference>
<dbReference type="NCBIfam" id="TIGR01187">
    <property type="entry name" value="potA"/>
    <property type="match status" value="1"/>
</dbReference>
<dbReference type="InterPro" id="IPR005893">
    <property type="entry name" value="PotA-like"/>
</dbReference>
<dbReference type="Gene3D" id="2.40.50.140">
    <property type="entry name" value="Nucleic acid-binding proteins"/>
    <property type="match status" value="1"/>
</dbReference>
<dbReference type="PROSITE" id="PS00211">
    <property type="entry name" value="ABC_TRANSPORTER_1"/>
    <property type="match status" value="1"/>
</dbReference>
<evidence type="ECO:0000256" key="3">
    <source>
        <dbReference type="ARBA" id="ARBA00022741"/>
    </source>
</evidence>
<reference evidence="9 10" key="1">
    <citation type="submission" date="2024-07" db="EMBL/GenBank/DDBJ databases">
        <title>Description of Labrys sedimenti sp. nov., isolated from a diclofenac-degrading enrichment culture.</title>
        <authorList>
            <person name="Tancsics A."/>
            <person name="Csepanyi A."/>
        </authorList>
    </citation>
    <scope>NUCLEOTIDE SEQUENCE [LARGE SCALE GENOMIC DNA]</scope>
    <source>
        <strain evidence="9 10">LMG 23578</strain>
    </source>
</reference>
<keyword evidence="2 7" id="KW-1003">Cell membrane</keyword>
<dbReference type="InterPro" id="IPR008995">
    <property type="entry name" value="Mo/tungstate-bd_C_term_dom"/>
</dbReference>
<gene>
    <name evidence="7" type="primary">potA</name>
    <name evidence="9" type="ORF">ABXS05_12880</name>
</gene>
<dbReference type="GO" id="GO:0005524">
    <property type="term" value="F:ATP binding"/>
    <property type="evidence" value="ECO:0007669"/>
    <property type="project" value="UniProtKB-KW"/>
</dbReference>
<evidence type="ECO:0000313" key="9">
    <source>
        <dbReference type="EMBL" id="MEW9306438.1"/>
    </source>
</evidence>
<dbReference type="SMART" id="SM00382">
    <property type="entry name" value="AAA"/>
    <property type="match status" value="1"/>
</dbReference>
<keyword evidence="5 7" id="KW-1278">Translocase</keyword>
<evidence type="ECO:0000256" key="7">
    <source>
        <dbReference type="RuleBase" id="RU364083"/>
    </source>
</evidence>
<evidence type="ECO:0000256" key="1">
    <source>
        <dbReference type="ARBA" id="ARBA00022448"/>
    </source>
</evidence>
<keyword evidence="4 7" id="KW-0067">ATP-binding</keyword>
<dbReference type="PROSITE" id="PS50893">
    <property type="entry name" value="ABC_TRANSPORTER_2"/>
    <property type="match status" value="1"/>
</dbReference>
<keyword evidence="6 7" id="KW-0472">Membrane</keyword>
<accession>A0ABV3PLA8</accession>
<protein>
    <recommendedName>
        <fullName evidence="7">Spermidine/putrescine import ATP-binding protein PotA</fullName>
        <ecNumber evidence="7">7.6.2.11</ecNumber>
    </recommendedName>
</protein>
<evidence type="ECO:0000256" key="4">
    <source>
        <dbReference type="ARBA" id="ARBA00022840"/>
    </source>
</evidence>
<comment type="function">
    <text evidence="7">Part of the ABC transporter complex PotABCD involved in spermidine/putrescine import. Responsible for energy coupling to the transport system.</text>
</comment>
<dbReference type="Gene3D" id="3.40.50.300">
    <property type="entry name" value="P-loop containing nucleotide triphosphate hydrolases"/>
    <property type="match status" value="1"/>
</dbReference>
<dbReference type="Pfam" id="PF00005">
    <property type="entry name" value="ABC_tran"/>
    <property type="match status" value="1"/>
</dbReference>
<evidence type="ECO:0000256" key="6">
    <source>
        <dbReference type="ARBA" id="ARBA00023136"/>
    </source>
</evidence>
<name>A0ABV3PLA8_9HYPH</name>
<dbReference type="EC" id="7.6.2.11" evidence="7"/>